<gene>
    <name evidence="3" type="ORF">D910_11569</name>
</gene>
<evidence type="ECO:0000259" key="2">
    <source>
        <dbReference type="Pfam" id="PF16470"/>
    </source>
</evidence>
<dbReference type="EMBL" id="KB632384">
    <property type="protein sequence ID" value="ERL94288.1"/>
    <property type="molecule type" value="Genomic_DNA"/>
</dbReference>
<sequence>MKFYLNLVCVIIVVTSCILSSHAHYTQQWAVHIPGGSQVAEEVAADHGFVNHGLAGDVSDIFDKTTLKGFSCPIDNRIYRNLQTSYVVQVI</sequence>
<dbReference type="Gene3D" id="3.30.70.850">
    <property type="entry name" value="Peptidase S8, pro-domain"/>
    <property type="match status" value="1"/>
</dbReference>
<evidence type="ECO:0000313" key="4">
    <source>
        <dbReference type="Proteomes" id="UP000030742"/>
    </source>
</evidence>
<dbReference type="OrthoDB" id="300641at2759"/>
<evidence type="ECO:0000256" key="1">
    <source>
        <dbReference type="SAM" id="SignalP"/>
    </source>
</evidence>
<dbReference type="SUPFAM" id="SSF54897">
    <property type="entry name" value="Protease propeptides/inhibitors"/>
    <property type="match status" value="1"/>
</dbReference>
<dbReference type="Proteomes" id="UP000030742">
    <property type="component" value="Unassembled WGS sequence"/>
</dbReference>
<accession>U4UP60</accession>
<reference evidence="3 4" key="1">
    <citation type="journal article" date="2013" name="Genome Biol.">
        <title>Draft genome of the mountain pine beetle, Dendroctonus ponderosae Hopkins, a major forest pest.</title>
        <authorList>
            <person name="Keeling C.I."/>
            <person name="Yuen M.M."/>
            <person name="Liao N.Y."/>
            <person name="Docking T.R."/>
            <person name="Chan S.K."/>
            <person name="Taylor G.A."/>
            <person name="Palmquist D.L."/>
            <person name="Jackman S.D."/>
            <person name="Nguyen A."/>
            <person name="Li M."/>
            <person name="Henderson H."/>
            <person name="Janes J.K."/>
            <person name="Zhao Y."/>
            <person name="Pandoh P."/>
            <person name="Moore R."/>
            <person name="Sperling F.A."/>
            <person name="Huber D.P."/>
            <person name="Birol I."/>
            <person name="Jones S.J."/>
            <person name="Bohlmann J."/>
        </authorList>
    </citation>
    <scope>NUCLEOTIDE SEQUENCE</scope>
</reference>
<proteinExistence type="predicted"/>
<feature type="domain" description="Peptidase S8 pro-domain" evidence="2">
    <location>
        <begin position="28"/>
        <end position="62"/>
    </location>
</feature>
<feature type="chain" id="PRO_5004656295" description="Peptidase S8 pro-domain domain-containing protein" evidence="1">
    <location>
        <begin position="24"/>
        <end position="91"/>
    </location>
</feature>
<keyword evidence="1" id="KW-0732">Signal</keyword>
<dbReference type="AlphaFoldDB" id="U4UP60"/>
<dbReference type="InterPro" id="IPR032815">
    <property type="entry name" value="S8_pro-domain"/>
</dbReference>
<dbReference type="PROSITE" id="PS51257">
    <property type="entry name" value="PROKAR_LIPOPROTEIN"/>
    <property type="match status" value="1"/>
</dbReference>
<dbReference type="InterPro" id="IPR038466">
    <property type="entry name" value="S8_pro-domain_sf"/>
</dbReference>
<organism evidence="3 4">
    <name type="scientific">Dendroctonus ponderosae</name>
    <name type="common">Mountain pine beetle</name>
    <dbReference type="NCBI Taxonomy" id="77166"/>
    <lineage>
        <taxon>Eukaryota</taxon>
        <taxon>Metazoa</taxon>
        <taxon>Ecdysozoa</taxon>
        <taxon>Arthropoda</taxon>
        <taxon>Hexapoda</taxon>
        <taxon>Insecta</taxon>
        <taxon>Pterygota</taxon>
        <taxon>Neoptera</taxon>
        <taxon>Endopterygota</taxon>
        <taxon>Coleoptera</taxon>
        <taxon>Polyphaga</taxon>
        <taxon>Cucujiformia</taxon>
        <taxon>Curculionidae</taxon>
        <taxon>Scolytinae</taxon>
        <taxon>Dendroctonus</taxon>
    </lineage>
</organism>
<protein>
    <recommendedName>
        <fullName evidence="2">Peptidase S8 pro-domain domain-containing protein</fullName>
    </recommendedName>
</protein>
<dbReference type="STRING" id="77166.U4UP60"/>
<dbReference type="Pfam" id="PF16470">
    <property type="entry name" value="S8_pro-domain"/>
    <property type="match status" value="1"/>
</dbReference>
<evidence type="ECO:0000313" key="3">
    <source>
        <dbReference type="EMBL" id="ERL94288.1"/>
    </source>
</evidence>
<name>U4UP60_DENPD</name>
<feature type="signal peptide" evidence="1">
    <location>
        <begin position="1"/>
        <end position="23"/>
    </location>
</feature>